<dbReference type="PANTHER" id="PTHR30619:SF1">
    <property type="entry name" value="RECOMBINATION PROTEIN 2"/>
    <property type="match status" value="1"/>
</dbReference>
<evidence type="ECO:0000256" key="1">
    <source>
        <dbReference type="ARBA" id="ARBA00004651"/>
    </source>
</evidence>
<feature type="domain" description="ComEC/Rec2-related protein" evidence="7">
    <location>
        <begin position="230"/>
        <end position="514"/>
    </location>
</feature>
<evidence type="ECO:0000313" key="10">
    <source>
        <dbReference type="Proteomes" id="UP001596152"/>
    </source>
</evidence>
<dbReference type="InterPro" id="IPR004477">
    <property type="entry name" value="ComEC_N"/>
</dbReference>
<evidence type="ECO:0000256" key="4">
    <source>
        <dbReference type="ARBA" id="ARBA00022989"/>
    </source>
</evidence>
<protein>
    <submittedName>
        <fullName evidence="9">ComEC/Rec2 family competence protein</fullName>
    </submittedName>
</protein>
<feature type="transmembrane region" description="Helical" evidence="6">
    <location>
        <begin position="7"/>
        <end position="26"/>
    </location>
</feature>
<dbReference type="NCBIfam" id="TIGR00360">
    <property type="entry name" value="ComEC_N-term"/>
    <property type="match status" value="1"/>
</dbReference>
<feature type="transmembrane region" description="Helical" evidence="6">
    <location>
        <begin position="32"/>
        <end position="49"/>
    </location>
</feature>
<feature type="transmembrane region" description="Helical" evidence="6">
    <location>
        <begin position="497"/>
        <end position="514"/>
    </location>
</feature>
<dbReference type="PANTHER" id="PTHR30619">
    <property type="entry name" value="DNA INTERNALIZATION/COMPETENCE PROTEIN COMEC/REC2"/>
    <property type="match status" value="1"/>
</dbReference>
<dbReference type="Pfam" id="PF13567">
    <property type="entry name" value="DUF4131"/>
    <property type="match status" value="1"/>
</dbReference>
<feature type="domain" description="DUF4131" evidence="8">
    <location>
        <begin position="31"/>
        <end position="183"/>
    </location>
</feature>
<evidence type="ECO:0000256" key="3">
    <source>
        <dbReference type="ARBA" id="ARBA00022692"/>
    </source>
</evidence>
<keyword evidence="4 6" id="KW-1133">Transmembrane helix</keyword>
<keyword evidence="3 6" id="KW-0812">Transmembrane</keyword>
<organism evidence="9 10">
    <name type="scientific">Brevundimonas staleyi</name>
    <dbReference type="NCBI Taxonomy" id="74326"/>
    <lineage>
        <taxon>Bacteria</taxon>
        <taxon>Pseudomonadati</taxon>
        <taxon>Pseudomonadota</taxon>
        <taxon>Alphaproteobacteria</taxon>
        <taxon>Caulobacterales</taxon>
        <taxon>Caulobacteraceae</taxon>
        <taxon>Brevundimonas</taxon>
    </lineage>
</organism>
<evidence type="ECO:0000259" key="8">
    <source>
        <dbReference type="Pfam" id="PF13567"/>
    </source>
</evidence>
<evidence type="ECO:0000259" key="7">
    <source>
        <dbReference type="Pfam" id="PF03772"/>
    </source>
</evidence>
<feature type="transmembrane region" description="Helical" evidence="6">
    <location>
        <begin position="56"/>
        <end position="75"/>
    </location>
</feature>
<reference evidence="10" key="1">
    <citation type="journal article" date="2019" name="Int. J. Syst. Evol. Microbiol.">
        <title>The Global Catalogue of Microorganisms (GCM) 10K type strain sequencing project: providing services to taxonomists for standard genome sequencing and annotation.</title>
        <authorList>
            <consortium name="The Broad Institute Genomics Platform"/>
            <consortium name="The Broad Institute Genome Sequencing Center for Infectious Disease"/>
            <person name="Wu L."/>
            <person name="Ma J."/>
        </authorList>
    </citation>
    <scope>NUCLEOTIDE SEQUENCE [LARGE SCALE GENOMIC DNA]</scope>
    <source>
        <strain evidence="10">JCM 12125</strain>
    </source>
</reference>
<dbReference type="RefSeq" id="WP_374036078.1">
    <property type="nucleotide sequence ID" value="NZ_CP169082.1"/>
</dbReference>
<keyword evidence="10" id="KW-1185">Reference proteome</keyword>
<dbReference type="Pfam" id="PF03772">
    <property type="entry name" value="Competence"/>
    <property type="match status" value="1"/>
</dbReference>
<keyword evidence="5 6" id="KW-0472">Membrane</keyword>
<feature type="transmembrane region" description="Helical" evidence="6">
    <location>
        <begin position="337"/>
        <end position="354"/>
    </location>
</feature>
<keyword evidence="2" id="KW-1003">Cell membrane</keyword>
<evidence type="ECO:0000313" key="9">
    <source>
        <dbReference type="EMBL" id="MFC5344449.1"/>
    </source>
</evidence>
<accession>A0ABW0FSN5</accession>
<name>A0ABW0FSN5_9CAUL</name>
<feature type="transmembrane region" description="Helical" evidence="6">
    <location>
        <begin position="399"/>
        <end position="419"/>
    </location>
</feature>
<dbReference type="EMBL" id="JBHSLF010000021">
    <property type="protein sequence ID" value="MFC5344449.1"/>
    <property type="molecule type" value="Genomic_DNA"/>
</dbReference>
<evidence type="ECO:0000256" key="5">
    <source>
        <dbReference type="ARBA" id="ARBA00023136"/>
    </source>
</evidence>
<dbReference type="InterPro" id="IPR052159">
    <property type="entry name" value="Competence_DNA_uptake"/>
</dbReference>
<dbReference type="InterPro" id="IPR025405">
    <property type="entry name" value="DUF4131"/>
</dbReference>
<dbReference type="Proteomes" id="UP001596152">
    <property type="component" value="Unassembled WGS sequence"/>
</dbReference>
<evidence type="ECO:0000256" key="6">
    <source>
        <dbReference type="SAM" id="Phobius"/>
    </source>
</evidence>
<feature type="transmembrane region" description="Helical" evidence="6">
    <location>
        <begin position="292"/>
        <end position="307"/>
    </location>
</feature>
<proteinExistence type="predicted"/>
<comment type="caution">
    <text evidence="9">The sequence shown here is derived from an EMBL/GenBank/DDBJ whole genome shotgun (WGS) entry which is preliminary data.</text>
</comment>
<sequence>MLAQSLRWRLWAPVAFGGGAAIYFALRSEPPLWPLALAAVVATAIWLAAKRIVGERAVTLPLMLVACLFLGLAGAKLRADRVSAPIAPAMAEPTVVEGWVVDVDSPGDRGHRIVVAPVRIRGLEPEATPIRLRATVRGEPPKPGEAIRLFAILNPPPPPASPGAYDFGRNAYFQGLGGTAFALGETRQASLAPPPWRLRLAMAVDGARFALAQRIVDRLGTRTGGIAAAMTTGHETWIGREDLDAMRDSGLAHILSISGLHMAIVGGFAFFLVRLLVAAWSWLALRVSGKKIAAVAGLVAVWSYLILSGGPAPAQRAAITASVAFVAILLDRPAITMHALAVAAMIVLVLQPEAIVTPGFQMSFAATAALVALSEAWPPRTREISVPWPIRMVQSAGHWLTVAVTASLVAGAATGPFAIQHFNRAAVYGLVANLTTSPIADFLMMPALALGALLEPLGLGAPFLWVAGKGVDLMLAIGHWTAGLPGAVKTVASAPDYVLPIAFLGVLFLCLWQGRLRWLGLPFACAVLIWPRAPTPTVWIGDGGTNAAFSREGEAVVVRPGVRQFAADLWSRRRGLTLEARSEEGWACARSSCAPVGPESGPVALWWGRRAPDAEQLAALCESAPLVSVRAAVASLPPACEGRLVLDGVDYARGGSVELWRTEQGWRAVWAADVRGDRPWSRIGDPDAEAY</sequence>
<comment type="subcellular location">
    <subcellularLocation>
        <location evidence="1">Cell membrane</location>
        <topology evidence="1">Multi-pass membrane protein</topology>
    </subcellularLocation>
</comment>
<evidence type="ECO:0000256" key="2">
    <source>
        <dbReference type="ARBA" id="ARBA00022475"/>
    </source>
</evidence>
<feature type="transmembrane region" description="Helical" evidence="6">
    <location>
        <begin position="260"/>
        <end position="285"/>
    </location>
</feature>
<gene>
    <name evidence="9" type="ORF">ACFPIE_11020</name>
</gene>